<dbReference type="Pfam" id="PF00899">
    <property type="entry name" value="ThiF"/>
    <property type="match status" value="1"/>
</dbReference>
<organism evidence="3 4">
    <name type="scientific">Aphanomyces stellatus</name>
    <dbReference type="NCBI Taxonomy" id="120398"/>
    <lineage>
        <taxon>Eukaryota</taxon>
        <taxon>Sar</taxon>
        <taxon>Stramenopiles</taxon>
        <taxon>Oomycota</taxon>
        <taxon>Saprolegniomycetes</taxon>
        <taxon>Saprolegniales</taxon>
        <taxon>Verrucalvaceae</taxon>
        <taxon>Aphanomyces</taxon>
    </lineage>
</organism>
<dbReference type="InterPro" id="IPR000594">
    <property type="entry name" value="ThiF_NAD_FAD-bd"/>
</dbReference>
<dbReference type="GO" id="GO:0031510">
    <property type="term" value="C:SUMO activating enzyme complex"/>
    <property type="evidence" value="ECO:0007669"/>
    <property type="project" value="TreeGrafter"/>
</dbReference>
<evidence type="ECO:0000313" key="2">
    <source>
        <dbReference type="EMBL" id="KAF0694258.1"/>
    </source>
</evidence>
<name>A0A485L3I1_9STRA</name>
<dbReference type="OrthoDB" id="10252231at2759"/>
<dbReference type="Proteomes" id="UP000332933">
    <property type="component" value="Unassembled WGS sequence"/>
</dbReference>
<evidence type="ECO:0000313" key="3">
    <source>
        <dbReference type="EMBL" id="VFT91671.1"/>
    </source>
</evidence>
<gene>
    <name evidence="3" type="primary">Aste57867_14853</name>
    <name evidence="2" type="ORF">As57867_014797</name>
    <name evidence="3" type="ORF">ASTE57867_14853</name>
</gene>
<protein>
    <submittedName>
        <fullName evidence="3">Aste57867_14853 protein</fullName>
    </submittedName>
</protein>
<reference evidence="3 4" key="1">
    <citation type="submission" date="2019-03" db="EMBL/GenBank/DDBJ databases">
        <authorList>
            <person name="Gaulin E."/>
            <person name="Dumas B."/>
        </authorList>
    </citation>
    <scope>NUCLEOTIDE SEQUENCE [LARGE SCALE GENOMIC DNA]</scope>
    <source>
        <strain evidence="3">CBS 568.67</strain>
    </source>
</reference>
<dbReference type="AlphaFoldDB" id="A0A485L3I1"/>
<dbReference type="PANTHER" id="PTHR10953">
    <property type="entry name" value="UBIQUITIN-ACTIVATING ENZYME E1"/>
    <property type="match status" value="1"/>
</dbReference>
<evidence type="ECO:0000313" key="4">
    <source>
        <dbReference type="Proteomes" id="UP000332933"/>
    </source>
</evidence>
<dbReference type="GO" id="GO:0005737">
    <property type="term" value="C:cytoplasm"/>
    <property type="evidence" value="ECO:0007669"/>
    <property type="project" value="TreeGrafter"/>
</dbReference>
<dbReference type="GO" id="GO:0016925">
    <property type="term" value="P:protein sumoylation"/>
    <property type="evidence" value="ECO:0007669"/>
    <property type="project" value="TreeGrafter"/>
</dbReference>
<dbReference type="InterPro" id="IPR045886">
    <property type="entry name" value="ThiF/MoeB/HesA"/>
</dbReference>
<dbReference type="EMBL" id="VJMH01005583">
    <property type="protein sequence ID" value="KAF0694258.1"/>
    <property type="molecule type" value="Genomic_DNA"/>
</dbReference>
<evidence type="ECO:0000259" key="1">
    <source>
        <dbReference type="Pfam" id="PF00899"/>
    </source>
</evidence>
<sequence>MTTKHDDVELTAEEAAIYDRQMRLWGVEAQKRLQNSHILISGMTQLGSELAKNLVLSGMSVTLHDIEVVTRAHVESQFFLNEDHIGQNRAEACLAGVQELNPLVKVDAITKPIHHYPRDHFDRYSVVCIMSASRKLQIYLDVLCREKGIAFYAGHAFGLCGIFFNDLGDEHKYRRNVPGDQPQPAPDAAMLSVHYEPLETSLLVKWSDLKPQRKRSPPIPAPYIAYQLLLDYVEAHQVFPSAETADAFAAQARARLDDEGVPDILDDTQLKQLAHVAQADIVPVCAIVAGILGQEVVKAISRKDEPLNNYFFFDGSTGAGTVRRI</sequence>
<dbReference type="EMBL" id="CAADRA010005604">
    <property type="protein sequence ID" value="VFT91671.1"/>
    <property type="molecule type" value="Genomic_DNA"/>
</dbReference>
<dbReference type="SUPFAM" id="SSF69572">
    <property type="entry name" value="Activating enzymes of the ubiquitin-like proteins"/>
    <property type="match status" value="1"/>
</dbReference>
<keyword evidence="4" id="KW-1185">Reference proteome</keyword>
<proteinExistence type="predicted"/>
<dbReference type="Gene3D" id="3.40.50.720">
    <property type="entry name" value="NAD(P)-binding Rossmann-like Domain"/>
    <property type="match status" value="1"/>
</dbReference>
<feature type="domain" description="THIF-type NAD/FAD binding fold" evidence="1">
    <location>
        <begin position="18"/>
        <end position="319"/>
    </location>
</feature>
<dbReference type="PANTHER" id="PTHR10953:SF162">
    <property type="entry name" value="SUMO-ACTIVATING ENZYME SUBUNIT 1"/>
    <property type="match status" value="1"/>
</dbReference>
<reference evidence="2" key="2">
    <citation type="submission" date="2019-06" db="EMBL/GenBank/DDBJ databases">
        <title>Genomics analysis of Aphanomyces spp. identifies a new class of oomycete effector associated with host adaptation.</title>
        <authorList>
            <person name="Gaulin E."/>
        </authorList>
    </citation>
    <scope>NUCLEOTIDE SEQUENCE</scope>
    <source>
        <strain evidence="2">CBS 578.67</strain>
    </source>
</reference>
<dbReference type="InterPro" id="IPR035985">
    <property type="entry name" value="Ubiquitin-activating_enz"/>
</dbReference>
<dbReference type="GO" id="GO:0019948">
    <property type="term" value="F:SUMO activating enzyme activity"/>
    <property type="evidence" value="ECO:0007669"/>
    <property type="project" value="TreeGrafter"/>
</dbReference>
<accession>A0A485L3I1</accession>